<dbReference type="AlphaFoldDB" id="A0A915MJ43"/>
<dbReference type="Proteomes" id="UP000887561">
    <property type="component" value="Unplaced"/>
</dbReference>
<feature type="compositionally biased region" description="Basic and acidic residues" evidence="1">
    <location>
        <begin position="25"/>
        <end position="44"/>
    </location>
</feature>
<dbReference type="PROSITE" id="PS50011">
    <property type="entry name" value="PROTEIN_KINASE_DOM"/>
    <property type="match status" value="1"/>
</dbReference>
<dbReference type="PANTHER" id="PTHR44329">
    <property type="entry name" value="SERINE/THREONINE-PROTEIN KINASE TNNI3K-RELATED"/>
    <property type="match status" value="1"/>
</dbReference>
<dbReference type="Pfam" id="PF00069">
    <property type="entry name" value="Pkinase"/>
    <property type="match status" value="1"/>
</dbReference>
<organism evidence="3 4">
    <name type="scientific">Meloidogyne javanica</name>
    <name type="common">Root-knot nematode worm</name>
    <dbReference type="NCBI Taxonomy" id="6303"/>
    <lineage>
        <taxon>Eukaryota</taxon>
        <taxon>Metazoa</taxon>
        <taxon>Ecdysozoa</taxon>
        <taxon>Nematoda</taxon>
        <taxon>Chromadorea</taxon>
        <taxon>Rhabditida</taxon>
        <taxon>Tylenchina</taxon>
        <taxon>Tylenchomorpha</taxon>
        <taxon>Tylenchoidea</taxon>
        <taxon>Meloidogynidae</taxon>
        <taxon>Meloidogyninae</taxon>
        <taxon>Meloidogyne</taxon>
        <taxon>Meloidogyne incognita group</taxon>
    </lineage>
</organism>
<feature type="compositionally biased region" description="Basic and acidic residues" evidence="1">
    <location>
        <begin position="1"/>
        <end position="13"/>
    </location>
</feature>
<feature type="compositionally biased region" description="Low complexity" evidence="1">
    <location>
        <begin position="284"/>
        <end position="295"/>
    </location>
</feature>
<keyword evidence="3" id="KW-1185">Reference proteome</keyword>
<feature type="compositionally biased region" description="Polar residues" evidence="1">
    <location>
        <begin position="304"/>
        <end position="313"/>
    </location>
</feature>
<dbReference type="InterPro" id="IPR011009">
    <property type="entry name" value="Kinase-like_dom_sf"/>
</dbReference>
<evidence type="ECO:0000313" key="3">
    <source>
        <dbReference type="Proteomes" id="UP000887561"/>
    </source>
</evidence>
<dbReference type="SMART" id="SM00220">
    <property type="entry name" value="S_TKc"/>
    <property type="match status" value="1"/>
</dbReference>
<dbReference type="Gene3D" id="1.10.510.10">
    <property type="entry name" value="Transferase(Phosphotransferase) domain 1"/>
    <property type="match status" value="1"/>
</dbReference>
<reference evidence="4" key="1">
    <citation type="submission" date="2022-11" db="UniProtKB">
        <authorList>
            <consortium name="WormBaseParasite"/>
        </authorList>
    </citation>
    <scope>IDENTIFICATION</scope>
</reference>
<feature type="region of interest" description="Disordered" evidence="1">
    <location>
        <begin position="226"/>
        <end position="337"/>
    </location>
</feature>
<dbReference type="InterPro" id="IPR051681">
    <property type="entry name" value="Ser/Thr_Kinases-Pseudokinases"/>
</dbReference>
<dbReference type="InterPro" id="IPR000719">
    <property type="entry name" value="Prot_kinase_dom"/>
</dbReference>
<dbReference type="GO" id="GO:0004674">
    <property type="term" value="F:protein serine/threonine kinase activity"/>
    <property type="evidence" value="ECO:0007669"/>
    <property type="project" value="TreeGrafter"/>
</dbReference>
<feature type="domain" description="Protein kinase" evidence="2">
    <location>
        <begin position="487"/>
        <end position="787"/>
    </location>
</feature>
<feature type="compositionally biased region" description="Polar residues" evidence="1">
    <location>
        <begin position="243"/>
        <end position="252"/>
    </location>
</feature>
<dbReference type="Gene3D" id="3.30.200.20">
    <property type="entry name" value="Phosphorylase Kinase, domain 1"/>
    <property type="match status" value="1"/>
</dbReference>
<feature type="region of interest" description="Disordered" evidence="1">
    <location>
        <begin position="1"/>
        <end position="53"/>
    </location>
</feature>
<evidence type="ECO:0000256" key="1">
    <source>
        <dbReference type="SAM" id="MobiDB-lite"/>
    </source>
</evidence>
<dbReference type="WBParaSite" id="scaffold3749_cov202.g7077">
    <property type="protein sequence ID" value="scaffold3749_cov202.g7077"/>
    <property type="gene ID" value="scaffold3749_cov202.g7077"/>
</dbReference>
<evidence type="ECO:0000259" key="2">
    <source>
        <dbReference type="PROSITE" id="PS50011"/>
    </source>
</evidence>
<evidence type="ECO:0000313" key="4">
    <source>
        <dbReference type="WBParaSite" id="scaffold3749_cov202.g7077"/>
    </source>
</evidence>
<sequence>MKKVQEKRNRSQKQETIGHIFQALKDAEPKSDKLDRGKISDLEPPRMGTSCRPLKSDFVEKSQLQRGEKIKPIITKDKSLYYHEGETLKQPNSTGSYFRTHGPLKSDFVGESQLLHEKQIKPIITKDLYYHTEDLKQPNSTSSYFRTYGTLESHFAKESKIEAKVNPIIMKKSSHSYAANELKQPHTASSFFRTQRSQTKLHSDYDRLYNNTGDPQVEPRLKSVRTKAEENDKNYSHKIENGQAKTPSSASSLLRKFTASWASGNTKVEPSHRQSNTKHERHQSNVSDKSSTSSSYNIMRGNEKYSTSTSRSSLLDHFHGENSHPSKNNTEQDEFDFNLGDNLSKLSKLRLKPNKTEEMEEKLTQGEKTSNPKSPFSRILSSITPRILTPTNLTPRSLTPTNLTPRSKTPNFSSTKLYEKIKSYERGKSSTRVVLSSEVIHLDCLNPRKLKKDKMDSNLTLINFKSYFTKRDPYTHEYKEVESSVLVFLNEMIGKGGVAEVYRGIFCDGRKEVKVAVKLFGFHTTRINSRDLKDLLADPKNEMRIFEGFEKFYNKNYSEQSGIVKMFDGGAIQNIEYSANEENKHDFKYVIITELGGDNFLKYIGGKIREGKLSESELMNELVKPATCLIKFHKVGIHMDFKPQNLVFDSKGNLKAIDFGGSILLPKGKSRSDEIQVERKTTSFYFLPPEINRALKNELSDNYDQKYFANYTEDYATTKTDIWEFGILIFQIILLNDNHLAMRGFDEWINDVSTIEKINTFFTYLFFAQDKIVDDPKRYEKTITLLL</sequence>
<accession>A0A915MJ43</accession>
<feature type="compositionally biased region" description="Polar residues" evidence="1">
    <location>
        <begin position="366"/>
        <end position="412"/>
    </location>
</feature>
<feature type="region of interest" description="Disordered" evidence="1">
    <location>
        <begin position="352"/>
        <end position="412"/>
    </location>
</feature>
<feature type="compositionally biased region" description="Basic and acidic residues" evidence="1">
    <location>
        <begin position="354"/>
        <end position="365"/>
    </location>
</feature>
<feature type="compositionally biased region" description="Basic and acidic residues" evidence="1">
    <location>
        <begin position="314"/>
        <end position="324"/>
    </location>
</feature>
<name>A0A915MJ43_MELJA</name>
<dbReference type="SUPFAM" id="SSF56112">
    <property type="entry name" value="Protein kinase-like (PK-like)"/>
    <property type="match status" value="1"/>
</dbReference>
<feature type="compositionally biased region" description="Basic and acidic residues" evidence="1">
    <location>
        <begin position="226"/>
        <end position="240"/>
    </location>
</feature>
<proteinExistence type="predicted"/>
<dbReference type="GO" id="GO:0005524">
    <property type="term" value="F:ATP binding"/>
    <property type="evidence" value="ECO:0007669"/>
    <property type="project" value="InterPro"/>
</dbReference>
<protein>
    <submittedName>
        <fullName evidence="4">Protein kinase domain-containing protein</fullName>
    </submittedName>
</protein>